<name>A0A9P1MDE0_9PEZI</name>
<keyword evidence="3" id="KW-1185">Reference proteome</keyword>
<protein>
    <submittedName>
        <fullName evidence="2">Uncharacterized protein</fullName>
    </submittedName>
</protein>
<feature type="region of interest" description="Disordered" evidence="1">
    <location>
        <begin position="67"/>
        <end position="88"/>
    </location>
</feature>
<evidence type="ECO:0000313" key="3">
    <source>
        <dbReference type="Proteomes" id="UP000838763"/>
    </source>
</evidence>
<evidence type="ECO:0000313" key="2">
    <source>
        <dbReference type="EMBL" id="CAI4217691.1"/>
    </source>
</evidence>
<dbReference type="EMBL" id="CALLCH030000016">
    <property type="protein sequence ID" value="CAI4217691.1"/>
    <property type="molecule type" value="Genomic_DNA"/>
</dbReference>
<sequence>MKISASSRLFLTLSTHYWLTPDYPVVNIADPEADVPGFSDNANADSGNEIGSTVTHTITRQSALPITATQVQESEPSPSSETAADENQRLDTAAVPVVGVKETHHQSQATVTVYHNNPAPSTLKSSTHLTIPTSTVISISVSTLSSTTLLTNPTPSVIFAPSVPEDASATTALP</sequence>
<evidence type="ECO:0000256" key="1">
    <source>
        <dbReference type="SAM" id="MobiDB-lite"/>
    </source>
</evidence>
<dbReference type="AlphaFoldDB" id="A0A9P1MDE0"/>
<gene>
    <name evidence="2" type="ORF">PPNO1_LOCUS7294</name>
</gene>
<organism evidence="2 3">
    <name type="scientific">Parascedosporium putredinis</name>
    <dbReference type="NCBI Taxonomy" id="1442378"/>
    <lineage>
        <taxon>Eukaryota</taxon>
        <taxon>Fungi</taxon>
        <taxon>Dikarya</taxon>
        <taxon>Ascomycota</taxon>
        <taxon>Pezizomycotina</taxon>
        <taxon>Sordariomycetes</taxon>
        <taxon>Hypocreomycetidae</taxon>
        <taxon>Microascales</taxon>
        <taxon>Microascaceae</taxon>
        <taxon>Parascedosporium</taxon>
    </lineage>
</organism>
<reference evidence="2" key="1">
    <citation type="submission" date="2022-11" db="EMBL/GenBank/DDBJ databases">
        <authorList>
            <person name="Scott C."/>
            <person name="Bruce N."/>
        </authorList>
    </citation>
    <scope>NUCLEOTIDE SEQUENCE</scope>
</reference>
<proteinExistence type="predicted"/>
<dbReference type="Proteomes" id="UP000838763">
    <property type="component" value="Unassembled WGS sequence"/>
</dbReference>
<accession>A0A9P1MDE0</accession>
<comment type="caution">
    <text evidence="2">The sequence shown here is derived from an EMBL/GenBank/DDBJ whole genome shotgun (WGS) entry which is preliminary data.</text>
</comment>